<proteinExistence type="predicted"/>
<organism evidence="1 2">
    <name type="scientific">Nonomuraea indica</name>
    <dbReference type="NCBI Taxonomy" id="1581193"/>
    <lineage>
        <taxon>Bacteria</taxon>
        <taxon>Bacillati</taxon>
        <taxon>Actinomycetota</taxon>
        <taxon>Actinomycetes</taxon>
        <taxon>Streptosporangiales</taxon>
        <taxon>Streptosporangiaceae</taxon>
        <taxon>Nonomuraea</taxon>
    </lineage>
</organism>
<dbReference type="EMBL" id="JBITMB010000004">
    <property type="protein sequence ID" value="MFI7442382.1"/>
    <property type="molecule type" value="Genomic_DNA"/>
</dbReference>
<reference evidence="1 2" key="1">
    <citation type="submission" date="2024-10" db="EMBL/GenBank/DDBJ databases">
        <title>The Natural Products Discovery Center: Release of the First 8490 Sequenced Strains for Exploring Actinobacteria Biosynthetic Diversity.</title>
        <authorList>
            <person name="Kalkreuter E."/>
            <person name="Kautsar S.A."/>
            <person name="Yang D."/>
            <person name="Bader C.D."/>
            <person name="Teijaro C.N."/>
            <person name="Fluegel L."/>
            <person name="Davis C.M."/>
            <person name="Simpson J.R."/>
            <person name="Lauterbach L."/>
            <person name="Steele A.D."/>
            <person name="Gui C."/>
            <person name="Meng S."/>
            <person name="Li G."/>
            <person name="Viehrig K."/>
            <person name="Ye F."/>
            <person name="Su P."/>
            <person name="Kiefer A.F."/>
            <person name="Nichols A."/>
            <person name="Cepeda A.J."/>
            <person name="Yan W."/>
            <person name="Fan B."/>
            <person name="Jiang Y."/>
            <person name="Adhikari A."/>
            <person name="Zheng C.-J."/>
            <person name="Schuster L."/>
            <person name="Cowan T.M."/>
            <person name="Smanski M.J."/>
            <person name="Chevrette M.G."/>
            <person name="De Carvalho L.P.S."/>
            <person name="Shen B."/>
        </authorList>
    </citation>
    <scope>NUCLEOTIDE SEQUENCE [LARGE SCALE GENOMIC DNA]</scope>
    <source>
        <strain evidence="1 2">NPDC049503</strain>
    </source>
</reference>
<dbReference type="RefSeq" id="WP_397022336.1">
    <property type="nucleotide sequence ID" value="NZ_JBITMB010000004.1"/>
</dbReference>
<name>A0ABW8A6H3_9ACTN</name>
<protein>
    <submittedName>
        <fullName evidence="1">Uncharacterized protein</fullName>
    </submittedName>
</protein>
<gene>
    <name evidence="1" type="ORF">ACIBP5_20645</name>
</gene>
<comment type="caution">
    <text evidence="1">The sequence shown here is derived from an EMBL/GenBank/DDBJ whole genome shotgun (WGS) entry which is preliminary data.</text>
</comment>
<accession>A0ABW8A6H3</accession>
<evidence type="ECO:0000313" key="1">
    <source>
        <dbReference type="EMBL" id="MFI7442382.1"/>
    </source>
</evidence>
<evidence type="ECO:0000313" key="2">
    <source>
        <dbReference type="Proteomes" id="UP001612928"/>
    </source>
</evidence>
<sequence>MHAARACLGGRGDFDVWMTAARDKLGADATREEVLLLAAELAAGA</sequence>
<keyword evidence="2" id="KW-1185">Reference proteome</keyword>
<dbReference type="Proteomes" id="UP001612928">
    <property type="component" value="Unassembled WGS sequence"/>
</dbReference>